<organism evidence="2 3">
    <name type="scientific">Mesorhizobium plurifarium</name>
    <dbReference type="NCBI Taxonomy" id="69974"/>
    <lineage>
        <taxon>Bacteria</taxon>
        <taxon>Pseudomonadati</taxon>
        <taxon>Pseudomonadota</taxon>
        <taxon>Alphaproteobacteria</taxon>
        <taxon>Hyphomicrobiales</taxon>
        <taxon>Phyllobacteriaceae</taxon>
        <taxon>Mesorhizobium</taxon>
    </lineage>
</organism>
<evidence type="ECO:0000256" key="1">
    <source>
        <dbReference type="SAM" id="MobiDB-lite"/>
    </source>
</evidence>
<dbReference type="EMBL" id="CCNE01000066">
    <property type="protein sequence ID" value="CDX62854.1"/>
    <property type="molecule type" value="Genomic_DNA"/>
</dbReference>
<reference evidence="2 3" key="1">
    <citation type="submission" date="2014-08" db="EMBL/GenBank/DDBJ databases">
        <authorList>
            <person name="Moulin Lionel"/>
        </authorList>
    </citation>
    <scope>NUCLEOTIDE SEQUENCE [LARGE SCALE GENOMIC DNA]</scope>
</reference>
<feature type="compositionally biased region" description="Low complexity" evidence="1">
    <location>
        <begin position="93"/>
        <end position="103"/>
    </location>
</feature>
<dbReference type="SUPFAM" id="SSF51126">
    <property type="entry name" value="Pectin lyase-like"/>
    <property type="match status" value="1"/>
</dbReference>
<evidence type="ECO:0000313" key="3">
    <source>
        <dbReference type="Proteomes" id="UP000046122"/>
    </source>
</evidence>
<dbReference type="Proteomes" id="UP000046122">
    <property type="component" value="Unassembled WGS sequence"/>
</dbReference>
<accession>A0A090GHT2</accession>
<feature type="region of interest" description="Disordered" evidence="1">
    <location>
        <begin position="68"/>
        <end position="130"/>
    </location>
</feature>
<gene>
    <name evidence="2" type="ORF">MPL3365_80035</name>
</gene>
<proteinExistence type="predicted"/>
<protein>
    <submittedName>
        <fullName evidence="2">Uncharacterized protein</fullName>
    </submittedName>
</protein>
<evidence type="ECO:0000313" key="2">
    <source>
        <dbReference type="EMBL" id="CDX62854.1"/>
    </source>
</evidence>
<dbReference type="InterPro" id="IPR011050">
    <property type="entry name" value="Pectin_lyase_fold/virulence"/>
</dbReference>
<feature type="compositionally biased region" description="Low complexity" evidence="1">
    <location>
        <begin position="113"/>
        <end position="130"/>
    </location>
</feature>
<sequence>MPNPEKPQIDFSYAYAPYGTELDNDLANLKKGIDDTIDALADVRRADGALPNGKVTPDSLSDDTLALITGEGATGPTGPTGPAGPAGVGATGATGPTGPAGATGPTGVGATGATGPAGATGATGPVGATGPTGPGAVSSVAGLTGAIAAVGLRDAIDVAPYVATRAAAKLLDPTKEKSFRIIGEGGRNGVFDVVLTSSLSADDAARAALDTQEGVYFTIGSYTAIRRGSYALGTGYAIEWFGAVDTNASAGFDSGDAILCALAVAGQNGKIVSAPLPYATSKTIKMYKGEMWEAPAPSGDVFGANATPGCSLKLLTNGIDLLHHGGDPTLANPVSTFGGGLKNIQFDGDFKATKVVRLAATATAEYKNLTVRKPQVTGGKALWLGANQGSSLTDNTIRNCYFENINCFAYGDGHAIYNEGNGSEGGVTGCHFKGLWGWAGQATGAGHAIHFEAMDTTVLEHVHAYLYAGGTGHALHLLGTGTGVQVQGNEFISVRVDGDLYCDGRYVNNKMTMSAIDATPTVTLVNGAQMDIHRQPGGYGTTPGFTWQQPTKAYALDASNNSITELFTAEHLLNAAASAAATGIGARFGFNVQTAAGVVKKGAVIDAVATNVGTGSESFKLVFGAMLNNALSRPLELTATQLLLTGNSQMSYRAETALSGAADNVTYQMKTGASANVWQVQLKNNTFVIGINSVADLTTWDASGNISNAGHINTATGKEFRVAGNKLLSDRKTGWGVPTGTFARTTFAAYAGQTHTASYVQATVQALDDACRNVSQRLAALINDLHASGASSTHGIIGT</sequence>
<name>A0A090GHT2_MESPL</name>
<dbReference type="AlphaFoldDB" id="A0A090GHT2"/>
<dbReference type="Gene3D" id="6.10.140.940">
    <property type="match status" value="1"/>
</dbReference>